<dbReference type="EMBL" id="JAPMKV010000001">
    <property type="protein sequence ID" value="MCX7444031.1"/>
    <property type="molecule type" value="Genomic_DNA"/>
</dbReference>
<keyword evidence="2" id="KW-1185">Reference proteome</keyword>
<sequence>MPGGLRGVRGQRVGALKDRVRTRRTWLDKGAKNAIRRSTDNDKHIRHRAGQCGEKQAGKIAQSECALDRFEEVEEPQKEWALQMDIATVPRSGMTLNG</sequence>
<name>A0ABT3WVI4_9CORY</name>
<accession>A0ABT3WVI4</accession>
<reference evidence="1" key="1">
    <citation type="submission" date="2022-11" db="EMBL/GenBank/DDBJ databases">
        <title>Corynebacterium sp. isolated from Penguins.</title>
        <authorList>
            <person name="Sedlar K."/>
            <person name="Svec P."/>
        </authorList>
    </citation>
    <scope>NUCLEOTIDE SEQUENCE</scope>
    <source>
        <strain evidence="1">P7003</strain>
    </source>
</reference>
<protein>
    <recommendedName>
        <fullName evidence="3">Transposase</fullName>
    </recommendedName>
</protein>
<evidence type="ECO:0000313" key="1">
    <source>
        <dbReference type="EMBL" id="MCX7444031.1"/>
    </source>
</evidence>
<comment type="caution">
    <text evidence="1">The sequence shown here is derived from an EMBL/GenBank/DDBJ whole genome shotgun (WGS) entry which is preliminary data.</text>
</comment>
<dbReference type="Proteomes" id="UP001081709">
    <property type="component" value="Unassembled WGS sequence"/>
</dbReference>
<proteinExistence type="predicted"/>
<evidence type="ECO:0008006" key="3">
    <source>
        <dbReference type="Google" id="ProtNLM"/>
    </source>
</evidence>
<evidence type="ECO:0000313" key="2">
    <source>
        <dbReference type="Proteomes" id="UP001081709"/>
    </source>
</evidence>
<dbReference type="RefSeq" id="WP_248085585.1">
    <property type="nucleotide sequence ID" value="NZ_JALNJC010000001.1"/>
</dbReference>
<organism evidence="1 2">
    <name type="scientific">Corynebacterium pygosceleis</name>
    <dbReference type="NCBI Taxonomy" id="2800406"/>
    <lineage>
        <taxon>Bacteria</taxon>
        <taxon>Bacillati</taxon>
        <taxon>Actinomycetota</taxon>
        <taxon>Actinomycetes</taxon>
        <taxon>Mycobacteriales</taxon>
        <taxon>Corynebacteriaceae</taxon>
        <taxon>Corynebacterium</taxon>
    </lineage>
</organism>
<gene>
    <name evidence="1" type="ORF">OS125_02065</name>
</gene>